<gene>
    <name evidence="1" type="ORF">BDDG_13436</name>
</gene>
<name>A0A0J9EVR1_AJEDA</name>
<dbReference type="Proteomes" id="UP000007802">
    <property type="component" value="Unassembled WGS sequence"/>
</dbReference>
<evidence type="ECO:0000313" key="1">
    <source>
        <dbReference type="EMBL" id="KMW69275.1"/>
    </source>
</evidence>
<protein>
    <submittedName>
        <fullName evidence="1">Uncharacterized protein</fullName>
    </submittedName>
</protein>
<sequence length="130" mass="14252">MHNCGIDGNQGEGKRIFNTRGNEATCIGTSCLAFLFFPCLLLCEIHACASRSRVKQFESPPGCNGSVGQCCVLCLICVSESKNATKRHGPVKVERVAAFVHLRNKPFFSSKICDSCPATWINDEENTYCN</sequence>
<reference evidence="1" key="1">
    <citation type="submission" date="2010-03" db="EMBL/GenBank/DDBJ databases">
        <title>Annotation of Blastomyces dermatitidis strain ATCC 18188.</title>
        <authorList>
            <consortium name="The Broad Institute Genome Sequencing Platform"/>
            <consortium name="Broad Institute Genome Sequencing Center for Infectious Disease."/>
            <person name="Cuomo C."/>
            <person name="Klein B."/>
            <person name="Sullivan T."/>
            <person name="Heitman J."/>
            <person name="Young S."/>
            <person name="Zeng Q."/>
            <person name="Gargeya S."/>
            <person name="Alvarado L."/>
            <person name="Berlin A.M."/>
            <person name="Chapman S.B."/>
            <person name="Chen Z."/>
            <person name="Freedman E."/>
            <person name="Gellesch M."/>
            <person name="Goldberg J."/>
            <person name="Griggs A."/>
            <person name="Gujja S."/>
            <person name="Heilman E."/>
            <person name="Heiman D."/>
            <person name="Howarth C."/>
            <person name="Mehta T."/>
            <person name="Neiman D."/>
            <person name="Pearson M."/>
            <person name="Roberts A."/>
            <person name="Saif S."/>
            <person name="Shea T."/>
            <person name="Shenoy N."/>
            <person name="Sisk P."/>
            <person name="Stolte C."/>
            <person name="Sykes S."/>
            <person name="White J."/>
            <person name="Yandava C."/>
            <person name="Haas B."/>
            <person name="Nusbaum C."/>
            <person name="Birren B."/>
        </authorList>
    </citation>
    <scope>NUCLEOTIDE SEQUENCE</scope>
    <source>
        <strain evidence="1">ATCC 18188</strain>
    </source>
</reference>
<organism evidence="1">
    <name type="scientific">Ajellomyces dermatitidis (strain ATCC 18188 / CBS 674.68)</name>
    <name type="common">Blastomyces dermatitidis</name>
    <dbReference type="NCBI Taxonomy" id="653446"/>
    <lineage>
        <taxon>Eukaryota</taxon>
        <taxon>Fungi</taxon>
        <taxon>Dikarya</taxon>
        <taxon>Ascomycota</taxon>
        <taxon>Pezizomycotina</taxon>
        <taxon>Eurotiomycetes</taxon>
        <taxon>Eurotiomycetidae</taxon>
        <taxon>Onygenales</taxon>
        <taxon>Ajellomycetaceae</taxon>
        <taxon>Blastomyces</taxon>
    </lineage>
</organism>
<dbReference type="AlphaFoldDB" id="A0A0J9EVR1"/>
<dbReference type="EMBL" id="GG749701">
    <property type="protein sequence ID" value="KMW69275.1"/>
    <property type="molecule type" value="Genomic_DNA"/>
</dbReference>
<accession>A0A0J9EVR1</accession>
<proteinExistence type="predicted"/>